<keyword evidence="4" id="KW-1185">Reference proteome</keyword>
<dbReference type="NCBIfam" id="NF033105">
    <property type="entry name" value="bla_subclass_B3"/>
    <property type="match status" value="1"/>
</dbReference>
<proteinExistence type="predicted"/>
<accession>A0A4Y9SHY3</accession>
<dbReference type="InterPro" id="IPR050855">
    <property type="entry name" value="NDM-1-like"/>
</dbReference>
<reference evidence="3 4" key="1">
    <citation type="submission" date="2019-03" db="EMBL/GenBank/DDBJ databases">
        <title>Draft Genome Sequence of Massilia arenosa sp. nov., a Novel Massilia Species Isolated from a Sandy-loam Maize Soil.</title>
        <authorList>
            <person name="Raths R."/>
            <person name="Peta V."/>
            <person name="Bucking H."/>
        </authorList>
    </citation>
    <scope>NUCLEOTIDE SEQUENCE [LARGE SCALE GENOMIC DNA]</scope>
    <source>
        <strain evidence="3 4">MC02</strain>
    </source>
</reference>
<feature type="domain" description="Metallo-beta-lactamase" evidence="2">
    <location>
        <begin position="46"/>
        <end position="241"/>
    </location>
</feature>
<name>A0A4Y9SHY3_9BURK</name>
<dbReference type="PANTHER" id="PTHR42951:SF17">
    <property type="entry name" value="METALLO-BETA-LACTAMASE DOMAIN-CONTAINING PROTEIN"/>
    <property type="match status" value="1"/>
</dbReference>
<dbReference type="PANTHER" id="PTHR42951">
    <property type="entry name" value="METALLO-BETA-LACTAMASE DOMAIN-CONTAINING"/>
    <property type="match status" value="1"/>
</dbReference>
<sequence>MKIKLALGAAVCASALSAGQAAAADWDAPQQPFKVHGNTYYVGPGGVSAVLVTSPAGHVLIDGGTGKSPQQIVPHIRQLGFKVGDIKYILISHAHFDHVGGIAELQKLSGATVVASTLAAPVLKTGKPTADDPQYANLVDMPFAPVGTLHTVKDGEVLSVGPLKLTAHYSPGHTPGGTSWTWQSSENGKALNMVYADSVTAYGDDSFRYGGDPRWPGAKAGLEHTLAMLAGLQCDILISAHPDASGLMERQAKGSFVDTNACRAYAAKGQERLAAQLAEEAQRPAKK</sequence>
<dbReference type="InterPro" id="IPR001279">
    <property type="entry name" value="Metallo-B-lactamas"/>
</dbReference>
<comment type="caution">
    <text evidence="3">The sequence shown here is derived from an EMBL/GenBank/DDBJ whole genome shotgun (WGS) entry which is preliminary data.</text>
</comment>
<feature type="chain" id="PRO_5021486537" evidence="1">
    <location>
        <begin position="24"/>
        <end position="287"/>
    </location>
</feature>
<feature type="signal peptide" evidence="1">
    <location>
        <begin position="1"/>
        <end position="23"/>
    </location>
</feature>
<dbReference type="OrthoDB" id="9762883at2"/>
<dbReference type="SMART" id="SM00849">
    <property type="entry name" value="Lactamase_B"/>
    <property type="match status" value="1"/>
</dbReference>
<keyword evidence="1" id="KW-0732">Signal</keyword>
<dbReference type="RefSeq" id="WP_135206294.1">
    <property type="nucleotide sequence ID" value="NZ_SPVF01000083.1"/>
</dbReference>
<dbReference type="SUPFAM" id="SSF56281">
    <property type="entry name" value="Metallo-hydrolase/oxidoreductase"/>
    <property type="match status" value="1"/>
</dbReference>
<dbReference type="Gene3D" id="3.60.15.10">
    <property type="entry name" value="Ribonuclease Z/Hydroxyacylglutathione hydrolase-like"/>
    <property type="match status" value="1"/>
</dbReference>
<dbReference type="InterPro" id="IPR036866">
    <property type="entry name" value="RibonucZ/Hydroxyglut_hydro"/>
</dbReference>
<gene>
    <name evidence="3" type="primary">bla</name>
    <name evidence="3" type="ORF">E4L96_05920</name>
</gene>
<dbReference type="AlphaFoldDB" id="A0A4Y9SHY3"/>
<evidence type="ECO:0000313" key="4">
    <source>
        <dbReference type="Proteomes" id="UP000298438"/>
    </source>
</evidence>
<evidence type="ECO:0000313" key="3">
    <source>
        <dbReference type="EMBL" id="TFW24700.1"/>
    </source>
</evidence>
<dbReference type="NCBIfam" id="NF012229">
    <property type="entry name" value="bla_class_B_core"/>
    <property type="match status" value="1"/>
</dbReference>
<evidence type="ECO:0000259" key="2">
    <source>
        <dbReference type="SMART" id="SM00849"/>
    </source>
</evidence>
<protein>
    <submittedName>
        <fullName evidence="3">Subclass B3 metallo-beta-lactamase</fullName>
    </submittedName>
</protein>
<evidence type="ECO:0000256" key="1">
    <source>
        <dbReference type="SAM" id="SignalP"/>
    </source>
</evidence>
<organism evidence="3 4">
    <name type="scientific">Zemynaea arenosa</name>
    <dbReference type="NCBI Taxonomy" id="2561931"/>
    <lineage>
        <taxon>Bacteria</taxon>
        <taxon>Pseudomonadati</taxon>
        <taxon>Pseudomonadota</taxon>
        <taxon>Betaproteobacteria</taxon>
        <taxon>Burkholderiales</taxon>
        <taxon>Oxalobacteraceae</taxon>
        <taxon>Telluria group</taxon>
        <taxon>Zemynaea</taxon>
    </lineage>
</organism>
<dbReference type="Proteomes" id="UP000298438">
    <property type="component" value="Unassembled WGS sequence"/>
</dbReference>
<dbReference type="EMBL" id="SPVF01000083">
    <property type="protein sequence ID" value="TFW24700.1"/>
    <property type="molecule type" value="Genomic_DNA"/>
</dbReference>
<dbReference type="Pfam" id="PF00753">
    <property type="entry name" value="Lactamase_B"/>
    <property type="match status" value="1"/>
</dbReference>